<organism evidence="1 2">
    <name type="scientific">Thalassovita taeanensis</name>
    <dbReference type="NCBI Taxonomy" id="657014"/>
    <lineage>
        <taxon>Bacteria</taxon>
        <taxon>Pseudomonadati</taxon>
        <taxon>Pseudomonadota</taxon>
        <taxon>Alphaproteobacteria</taxon>
        <taxon>Rhodobacterales</taxon>
        <taxon>Roseobacteraceae</taxon>
        <taxon>Thalassovita</taxon>
    </lineage>
</organism>
<dbReference type="AlphaFoldDB" id="A0A1H9K6T8"/>
<proteinExistence type="predicted"/>
<evidence type="ECO:0000313" key="2">
    <source>
        <dbReference type="Proteomes" id="UP000198634"/>
    </source>
</evidence>
<reference evidence="1 2" key="1">
    <citation type="submission" date="2016-10" db="EMBL/GenBank/DDBJ databases">
        <authorList>
            <person name="de Groot N.N."/>
        </authorList>
    </citation>
    <scope>NUCLEOTIDE SEQUENCE [LARGE SCALE GENOMIC DNA]</scope>
    <source>
        <strain evidence="1 2">DSM 22007</strain>
    </source>
</reference>
<name>A0A1H9K6T8_9RHOB</name>
<gene>
    <name evidence="1" type="ORF">SAMN04488092_11757</name>
</gene>
<dbReference type="EMBL" id="FOEP01000017">
    <property type="protein sequence ID" value="SEQ94844.1"/>
    <property type="molecule type" value="Genomic_DNA"/>
</dbReference>
<dbReference type="Proteomes" id="UP000198634">
    <property type="component" value="Unassembled WGS sequence"/>
</dbReference>
<accession>A0A1H9K6T8</accession>
<keyword evidence="2" id="KW-1185">Reference proteome</keyword>
<evidence type="ECO:0000313" key="1">
    <source>
        <dbReference type="EMBL" id="SEQ94844.1"/>
    </source>
</evidence>
<protein>
    <submittedName>
        <fullName evidence="1">Uncharacterized protein</fullName>
    </submittedName>
</protein>
<sequence>MTPPLASLSAVPPLSFMATALLPMSELHDMLVAAVVPSTKVVADLFPLTHQRPKVGHSSRIKKTGACPSPLRFAFGVAGPWPAAR</sequence>